<feature type="transmembrane region" description="Helical" evidence="1">
    <location>
        <begin position="694"/>
        <end position="713"/>
    </location>
</feature>
<feature type="transmembrane region" description="Helical" evidence="1">
    <location>
        <begin position="406"/>
        <end position="429"/>
    </location>
</feature>
<evidence type="ECO:0000256" key="1">
    <source>
        <dbReference type="SAM" id="Phobius"/>
    </source>
</evidence>
<dbReference type="EMBL" id="LT853695">
    <property type="protein sequence ID" value="SMQ50100.1"/>
    <property type="molecule type" value="Genomic_DNA"/>
</dbReference>
<feature type="transmembrane region" description="Helical" evidence="1">
    <location>
        <begin position="670"/>
        <end position="688"/>
    </location>
</feature>
<evidence type="ECO:0000313" key="2">
    <source>
        <dbReference type="EMBL" id="SMQ50100.1"/>
    </source>
</evidence>
<protein>
    <submittedName>
        <fullName evidence="2">Uncharacterized protein</fullName>
    </submittedName>
</protein>
<name>A0A1X7RS95_ZYMT9</name>
<keyword evidence="3" id="KW-1185">Reference proteome</keyword>
<proteinExistence type="predicted"/>
<feature type="transmembrane region" description="Helical" evidence="1">
    <location>
        <begin position="637"/>
        <end position="658"/>
    </location>
</feature>
<organism evidence="2 3">
    <name type="scientific">Zymoseptoria tritici (strain ST99CH_3D7)</name>
    <dbReference type="NCBI Taxonomy" id="1276538"/>
    <lineage>
        <taxon>Eukaryota</taxon>
        <taxon>Fungi</taxon>
        <taxon>Dikarya</taxon>
        <taxon>Ascomycota</taxon>
        <taxon>Pezizomycotina</taxon>
        <taxon>Dothideomycetes</taxon>
        <taxon>Dothideomycetidae</taxon>
        <taxon>Mycosphaerellales</taxon>
        <taxon>Mycosphaerellaceae</taxon>
        <taxon>Zymoseptoria</taxon>
    </lineage>
</organism>
<accession>A0A1X7RS95</accession>
<sequence>MSHSFTSSTNPEPSLWHRMQRSVGWASARTYAVPDYLENSIDEKRRHDLQLYHRRLRNIDRKYLIEGIGWLTDTDGTAYSGFMSGSIADNLDELHQQLQKFGSSSCRSMIHGFNVNMHSINEGLAPRLKFWTPPTTVEHLLLRILSHHWKDAAKRIRVALRQTQKQDPAPLRWDFPSKAGAIKAESLDVEINWIRNAPVLSTFLKSIDWPIYVSEPFAVRPVMDKVRIIDAAPAGSDYQSILIMRSSPLPLTSIKRRYEIAIKGLASKDVLDSQSYILLCVVLTVVKNDTMLYIEATTKRLDAMEMYSRRNPSSSKVQYLLHTQECHNYSARACRANAIIAKDLGKEIELPAACRVHYILHDDLQALHLDLNYLADRLDNSAIQIDRLKRLTMDQMDMFDKRRNRLIGILIAIYVPLAFTTSFFGMNIADHSTFSYWTNTTARHEDFNSSLPFESTGLDNVFFGSYLPIAEQNNYWGPPNITANGTSVNARVPTWFLDQNNITDLAETNYTFTWSTSDFSSDTVAYAADLLTAGWPSWQLNRNPNATANATSATWTQTSLPGAHTWRLQTFWIVAGSLVLGSIVVPIIAGVTIRFLARMSISHRKRFRAIVSVLWLTFWGLVASYNHKDPNTPAPVLLGLLALACAEPGLGASLFVYWGQTGWLSRATKPLVGIFMILQYAGALSGRSDAYNHPLFIIALLGWSFLLFEWTFAHSTLL</sequence>
<keyword evidence="1" id="KW-1133">Transmembrane helix</keyword>
<keyword evidence="1" id="KW-0812">Transmembrane</keyword>
<gene>
    <name evidence="2" type="ORF">ZT3D7_G5252</name>
</gene>
<dbReference type="Proteomes" id="UP000215127">
    <property type="component" value="Chromosome 4"/>
</dbReference>
<evidence type="ECO:0000313" key="3">
    <source>
        <dbReference type="Proteomes" id="UP000215127"/>
    </source>
</evidence>
<feature type="transmembrane region" description="Helical" evidence="1">
    <location>
        <begin position="609"/>
        <end position="625"/>
    </location>
</feature>
<feature type="transmembrane region" description="Helical" evidence="1">
    <location>
        <begin position="571"/>
        <end position="597"/>
    </location>
</feature>
<keyword evidence="1" id="KW-0472">Membrane</keyword>
<dbReference type="AlphaFoldDB" id="A0A1X7RS95"/>
<reference evidence="2 3" key="1">
    <citation type="submission" date="2016-06" db="EMBL/GenBank/DDBJ databases">
        <authorList>
            <person name="Kjaerup R.B."/>
            <person name="Dalgaard T.S."/>
            <person name="Juul-Madsen H.R."/>
        </authorList>
    </citation>
    <scope>NUCLEOTIDE SEQUENCE [LARGE SCALE GENOMIC DNA]</scope>
</reference>